<evidence type="ECO:0000259" key="1">
    <source>
        <dbReference type="PROSITE" id="PS51819"/>
    </source>
</evidence>
<dbReference type="EMBL" id="QJSQ01000017">
    <property type="protein sequence ID" value="PYE20342.1"/>
    <property type="molecule type" value="Genomic_DNA"/>
</dbReference>
<dbReference type="Gene3D" id="3.10.180.10">
    <property type="entry name" value="2,3-Dihydroxybiphenyl 1,2-Dioxygenase, domain 1"/>
    <property type="match status" value="1"/>
</dbReference>
<dbReference type="SUPFAM" id="SSF54593">
    <property type="entry name" value="Glyoxalase/Bleomycin resistance protein/Dihydroxybiphenyl dioxygenase"/>
    <property type="match status" value="1"/>
</dbReference>
<dbReference type="AlphaFoldDB" id="A0A2U1AJA4"/>
<keyword evidence="3" id="KW-0223">Dioxygenase</keyword>
<evidence type="ECO:0000313" key="2">
    <source>
        <dbReference type="EMBL" id="MBB2927788.1"/>
    </source>
</evidence>
<protein>
    <submittedName>
        <fullName evidence="2">Catechol-2,3-dioxygenase</fullName>
    </submittedName>
    <submittedName>
        <fullName evidence="3">Glyoxalase/bleomycin resistance protein/dioxygenase superfamily protein</fullName>
    </submittedName>
</protein>
<comment type="caution">
    <text evidence="3">The sequence shown here is derived from an EMBL/GenBank/DDBJ whole genome shotgun (WGS) entry which is preliminary data.</text>
</comment>
<feature type="domain" description="VOC" evidence="1">
    <location>
        <begin position="13"/>
        <end position="131"/>
    </location>
</feature>
<dbReference type="Proteomes" id="UP000247772">
    <property type="component" value="Unassembled WGS sequence"/>
</dbReference>
<dbReference type="InterPro" id="IPR037523">
    <property type="entry name" value="VOC_core"/>
</dbReference>
<dbReference type="Proteomes" id="UP000533533">
    <property type="component" value="Unassembled WGS sequence"/>
</dbReference>
<dbReference type="GO" id="GO:0051213">
    <property type="term" value="F:dioxygenase activity"/>
    <property type="evidence" value="ECO:0007669"/>
    <property type="project" value="UniProtKB-KW"/>
</dbReference>
<dbReference type="InterPro" id="IPR029068">
    <property type="entry name" value="Glyas_Bleomycin-R_OHBP_Dase"/>
</dbReference>
<accession>A0A2U1AJA4</accession>
<dbReference type="PROSITE" id="PS51819">
    <property type="entry name" value="VOC"/>
    <property type="match status" value="1"/>
</dbReference>
<evidence type="ECO:0000313" key="5">
    <source>
        <dbReference type="Proteomes" id="UP000533533"/>
    </source>
</evidence>
<evidence type="ECO:0000313" key="4">
    <source>
        <dbReference type="Proteomes" id="UP000247772"/>
    </source>
</evidence>
<reference evidence="3 4" key="1">
    <citation type="submission" date="2018-06" db="EMBL/GenBank/DDBJ databases">
        <title>Genomic Encyclopedia of Type Strains, Phase IV (KMG-V): Genome sequencing to study the core and pangenomes of soil and plant-associated prokaryotes.</title>
        <authorList>
            <person name="Whitman W."/>
        </authorList>
    </citation>
    <scope>NUCLEOTIDE SEQUENCE [LARGE SCALE GENOMIC DNA]</scope>
    <source>
        <strain evidence="3 4">SRCL-318</strain>
        <strain evidence="2 5">SRMrh-85</strain>
    </source>
</reference>
<keyword evidence="5" id="KW-1185">Reference proteome</keyword>
<dbReference type="OrthoDB" id="9798430at2"/>
<dbReference type="RefSeq" id="WP_110388108.1">
    <property type="nucleotide sequence ID" value="NZ_JACHVZ010000005.1"/>
</dbReference>
<organism evidence="3 4">
    <name type="scientific">Paraburkholderia silvatlantica</name>
    <dbReference type="NCBI Taxonomy" id="321895"/>
    <lineage>
        <taxon>Bacteria</taxon>
        <taxon>Pseudomonadati</taxon>
        <taxon>Pseudomonadota</taxon>
        <taxon>Betaproteobacteria</taxon>
        <taxon>Burkholderiales</taxon>
        <taxon>Burkholderiaceae</taxon>
        <taxon>Paraburkholderia</taxon>
    </lineage>
</organism>
<name>A0A2U1AJA4_9BURK</name>
<dbReference type="EMBL" id="JACHVZ010000005">
    <property type="protein sequence ID" value="MBB2927788.1"/>
    <property type="molecule type" value="Genomic_DNA"/>
</dbReference>
<dbReference type="InterPro" id="IPR004360">
    <property type="entry name" value="Glyas_Fos-R_dOase_dom"/>
</dbReference>
<proteinExistence type="predicted"/>
<evidence type="ECO:0000313" key="3">
    <source>
        <dbReference type="EMBL" id="PYE20342.1"/>
    </source>
</evidence>
<dbReference type="Pfam" id="PF00903">
    <property type="entry name" value="Glyoxalase"/>
    <property type="match status" value="1"/>
</dbReference>
<gene>
    <name evidence="3" type="ORF">C7410_11732</name>
    <name evidence="2" type="ORF">FHX59_002208</name>
</gene>
<dbReference type="CDD" id="cd06587">
    <property type="entry name" value="VOC"/>
    <property type="match status" value="1"/>
</dbReference>
<keyword evidence="3" id="KW-0560">Oxidoreductase</keyword>
<sequence>MVDTTTTRPRAIGFNHVALEVGDIEEALAFYSRIFDFQLRGKSRTMAFIDLGDQFIALQAGRRQPADDGRHVGLVVDDKEAARAALAAAGVKTLDGPFLDFRDPWGNRIEIVGYENIQFTKAPNVLRGMGLTHLTKNENAKKELAEKGMGPS</sequence>